<name>A0A678T4D9_SITOR</name>
<dbReference type="PROSITE" id="PS50405">
    <property type="entry name" value="GST_CTER"/>
    <property type="match status" value="1"/>
</dbReference>
<dbReference type="Pfam" id="PF00043">
    <property type="entry name" value="GST_C"/>
    <property type="match status" value="1"/>
</dbReference>
<evidence type="ECO:0000256" key="1">
    <source>
        <dbReference type="ARBA" id="ARBA00011738"/>
    </source>
</evidence>
<dbReference type="InterPro" id="IPR036249">
    <property type="entry name" value="Thioredoxin-like_sf"/>
</dbReference>
<evidence type="ECO:0000259" key="3">
    <source>
        <dbReference type="PROSITE" id="PS50404"/>
    </source>
</evidence>
<dbReference type="CDD" id="cd03177">
    <property type="entry name" value="GST_C_Delta_Epsilon"/>
    <property type="match status" value="1"/>
</dbReference>
<dbReference type="GO" id="GO:0004364">
    <property type="term" value="F:glutathione transferase activity"/>
    <property type="evidence" value="ECO:0007669"/>
    <property type="project" value="TreeGrafter"/>
</dbReference>
<reference evidence="5" key="1">
    <citation type="submission" date="2017-03" db="EMBL/GenBank/DDBJ databases">
        <title>Identification of putative glutathione S-transferase genes from Sitophilus oryzae.</title>
        <authorList>
            <person name="Hu F."/>
            <person name="Ye K."/>
            <person name="Wei Z.J."/>
        </authorList>
    </citation>
    <scope>NUCLEOTIDE SEQUENCE</scope>
</reference>
<keyword evidence="5" id="KW-0808">Transferase</keyword>
<evidence type="ECO:0000313" key="5">
    <source>
        <dbReference type="EMBL" id="AVR54967.1"/>
    </source>
</evidence>
<dbReference type="PANTHER" id="PTHR43969">
    <property type="entry name" value="GLUTATHIONE S TRANSFERASE D10, ISOFORM A-RELATED"/>
    <property type="match status" value="1"/>
</dbReference>
<dbReference type="GO" id="GO:0006749">
    <property type="term" value="P:glutathione metabolic process"/>
    <property type="evidence" value="ECO:0007669"/>
    <property type="project" value="TreeGrafter"/>
</dbReference>
<dbReference type="InterPro" id="IPR040079">
    <property type="entry name" value="Glutathione_S-Trfase"/>
</dbReference>
<dbReference type="InterPro" id="IPR004045">
    <property type="entry name" value="Glutathione_S-Trfase_N"/>
</dbReference>
<dbReference type="SFLD" id="SFLDS00019">
    <property type="entry name" value="Glutathione_Transferase_(cytos"/>
    <property type="match status" value="1"/>
</dbReference>
<comment type="subunit">
    <text evidence="1">Homodimer.</text>
</comment>
<dbReference type="EMBL" id="KY695161">
    <property type="protein sequence ID" value="AVR54967.1"/>
    <property type="molecule type" value="mRNA"/>
</dbReference>
<dbReference type="Proteomes" id="UP000504635">
    <property type="component" value="Unplaced"/>
</dbReference>
<proteinExistence type="evidence at transcript level"/>
<dbReference type="KEGG" id="soy:115889119"/>
<dbReference type="SFLD" id="SFLDG01153">
    <property type="entry name" value="Main.4:_Theta-like"/>
    <property type="match status" value="1"/>
</dbReference>
<keyword evidence="6" id="KW-1185">Reference proteome</keyword>
<dbReference type="AlphaFoldDB" id="A0A678T4D9"/>
<dbReference type="SUPFAM" id="SSF47616">
    <property type="entry name" value="GST C-terminal domain-like"/>
    <property type="match status" value="1"/>
</dbReference>
<sequence length="221" mass="24071">MGVTLYHFPPSGPSRGALLAAKAVGLDVDVEIINLFKKEQFNENFIKINLQHTVPTLVDGDFVVSDSHAIGPYLASAYGKDASFYPKDPKQKAIVDQRLYFDCGTLYPRIRAICFPVLFLGEDTILDEHKQPLEEALGFLDVFLEGNNFVTGDKLTVADCCLVASVSSIVAVGWDISAYNNVKNWVARCALAIPGYSEANQAGADEFGKLVRSKLAPGQLP</sequence>
<comment type="similarity">
    <text evidence="2">Belongs to the GST superfamily.</text>
</comment>
<dbReference type="RefSeq" id="XP_030764913.1">
    <property type="nucleotide sequence ID" value="XM_030909053.1"/>
</dbReference>
<organism evidence="5">
    <name type="scientific">Sitophilus oryzae</name>
    <name type="common">Rice weevil</name>
    <name type="synonym">Curculio oryzae</name>
    <dbReference type="NCBI Taxonomy" id="7048"/>
    <lineage>
        <taxon>Eukaryota</taxon>
        <taxon>Metazoa</taxon>
        <taxon>Ecdysozoa</taxon>
        <taxon>Arthropoda</taxon>
        <taxon>Hexapoda</taxon>
        <taxon>Insecta</taxon>
        <taxon>Pterygota</taxon>
        <taxon>Neoptera</taxon>
        <taxon>Endopterygota</taxon>
        <taxon>Coleoptera</taxon>
        <taxon>Polyphaga</taxon>
        <taxon>Cucujiformia</taxon>
        <taxon>Curculionidae</taxon>
        <taxon>Dryophthorinae</taxon>
        <taxon>Sitophilus</taxon>
    </lineage>
</organism>
<evidence type="ECO:0000259" key="4">
    <source>
        <dbReference type="PROSITE" id="PS50405"/>
    </source>
</evidence>
<dbReference type="Pfam" id="PF02798">
    <property type="entry name" value="GST_N"/>
    <property type="match status" value="1"/>
</dbReference>
<accession>A0A678T4D9</accession>
<dbReference type="PANTHER" id="PTHR43969:SF9">
    <property type="entry name" value="GLUTATHIONE S TRANSFERASE D10, ISOFORM A-RELATED"/>
    <property type="match status" value="1"/>
</dbReference>
<evidence type="ECO:0000313" key="7">
    <source>
        <dbReference type="RefSeq" id="XP_030764913.1"/>
    </source>
</evidence>
<dbReference type="InterPro" id="IPR036282">
    <property type="entry name" value="Glutathione-S-Trfase_C_sf"/>
</dbReference>
<dbReference type="SUPFAM" id="SSF52833">
    <property type="entry name" value="Thioredoxin-like"/>
    <property type="match status" value="1"/>
</dbReference>
<dbReference type="OrthoDB" id="2309723at2759"/>
<dbReference type="InterPro" id="IPR010987">
    <property type="entry name" value="Glutathione-S-Trfase_C-like"/>
</dbReference>
<dbReference type="InterPro" id="IPR004046">
    <property type="entry name" value="GST_C"/>
</dbReference>
<feature type="domain" description="GST N-terminal" evidence="3">
    <location>
        <begin position="1"/>
        <end position="82"/>
    </location>
</feature>
<dbReference type="SFLD" id="SFLDG00358">
    <property type="entry name" value="Main_(cytGST)"/>
    <property type="match status" value="1"/>
</dbReference>
<dbReference type="Gene3D" id="3.40.30.10">
    <property type="entry name" value="Glutaredoxin"/>
    <property type="match status" value="1"/>
</dbReference>
<evidence type="ECO:0000313" key="6">
    <source>
        <dbReference type="Proteomes" id="UP000504635"/>
    </source>
</evidence>
<dbReference type="GeneID" id="115889119"/>
<protein>
    <submittedName>
        <fullName evidence="7">Glutathione S-transferase 1-like</fullName>
    </submittedName>
    <submittedName>
        <fullName evidence="5">Glutathione-s-transferase delta class 2</fullName>
    </submittedName>
</protein>
<dbReference type="FunFam" id="3.40.30.10:FF:000208">
    <property type="entry name" value="glutathione S-transferase 1"/>
    <property type="match status" value="1"/>
</dbReference>
<dbReference type="FunFam" id="1.20.1050.10:FF:000007">
    <property type="entry name" value="Glutathione S-transferase 1-1"/>
    <property type="match status" value="1"/>
</dbReference>
<gene>
    <name evidence="7" type="primary">LOC115889119</name>
</gene>
<reference evidence="7" key="2">
    <citation type="submission" date="2025-04" db="UniProtKB">
        <authorList>
            <consortium name="RefSeq"/>
        </authorList>
    </citation>
    <scope>IDENTIFICATION</scope>
    <source>
        <tissue evidence="7">Gonads</tissue>
    </source>
</reference>
<feature type="domain" description="GST C-terminal" evidence="4">
    <location>
        <begin position="88"/>
        <end position="217"/>
    </location>
</feature>
<dbReference type="PROSITE" id="PS50404">
    <property type="entry name" value="GST_NTER"/>
    <property type="match status" value="1"/>
</dbReference>
<dbReference type="Gene3D" id="1.20.1050.10">
    <property type="match status" value="1"/>
</dbReference>
<evidence type="ECO:0000256" key="2">
    <source>
        <dbReference type="RuleBase" id="RU003494"/>
    </source>
</evidence>